<keyword evidence="4" id="KW-0677">Repeat</keyword>
<evidence type="ECO:0000256" key="7">
    <source>
        <dbReference type="SAM" id="Phobius"/>
    </source>
</evidence>
<dbReference type="GO" id="GO:0005886">
    <property type="term" value="C:plasma membrane"/>
    <property type="evidence" value="ECO:0007669"/>
    <property type="project" value="TreeGrafter"/>
</dbReference>
<dbReference type="EMBL" id="JAPHVQ010000007">
    <property type="protein sequence ID" value="MDE8035143.1"/>
    <property type="molecule type" value="Genomic_DNA"/>
</dbReference>
<feature type="transmembrane region" description="Helical" evidence="7">
    <location>
        <begin position="479"/>
        <end position="502"/>
    </location>
</feature>
<organism evidence="9 10">
    <name type="scientific">Actinobacillus equuli subsp. equuli</name>
    <dbReference type="NCBI Taxonomy" id="202947"/>
    <lineage>
        <taxon>Bacteria</taxon>
        <taxon>Pseudomonadati</taxon>
        <taxon>Pseudomonadota</taxon>
        <taxon>Gammaproteobacteria</taxon>
        <taxon>Pasteurellales</taxon>
        <taxon>Pasteurellaceae</taxon>
        <taxon>Actinobacillus</taxon>
    </lineage>
</organism>
<reference evidence="9" key="2">
    <citation type="journal article" date="2023" name="Pathogens">
        <title>Pathological Features and Genomic Characterization of an Actinobacillus equuli subsp. equuli Bearing Unique Virulence-Associated Genes from an Adult Horse with Pleuropneumonia.</title>
        <authorList>
            <person name="Kamali M."/>
            <person name="Carossino M."/>
            <person name="Del Piero F."/>
            <person name="Peak L."/>
            <person name="Mitchell M.S."/>
            <person name="Willette J."/>
            <person name="Baker R."/>
            <person name="Li F."/>
            <person name="Kenez A."/>
            <person name="Balasuriya U.B.R."/>
            <person name="Go Y.Y."/>
        </authorList>
    </citation>
    <scope>NUCLEOTIDE SEQUENCE</scope>
    <source>
        <strain evidence="9">4524</strain>
    </source>
</reference>
<keyword evidence="3 7" id="KW-0812">Transmembrane</keyword>
<name>A0A9X4JDY9_ACTEU</name>
<dbReference type="SUPFAM" id="SSF116726">
    <property type="entry name" value="TrkA C-terminal domain-like"/>
    <property type="match status" value="2"/>
</dbReference>
<dbReference type="PROSITE" id="PS01271">
    <property type="entry name" value="NA_SULFATE"/>
    <property type="match status" value="1"/>
</dbReference>
<feature type="domain" description="RCK C-terminal" evidence="8">
    <location>
        <begin position="323"/>
        <end position="407"/>
    </location>
</feature>
<feature type="transmembrane region" description="Helical" evidence="7">
    <location>
        <begin position="183"/>
        <end position="206"/>
    </location>
</feature>
<dbReference type="InterPro" id="IPR036721">
    <property type="entry name" value="RCK_C_sf"/>
</dbReference>
<feature type="transmembrane region" description="Helical" evidence="7">
    <location>
        <begin position="599"/>
        <end position="619"/>
    </location>
</feature>
<dbReference type="PANTHER" id="PTHR43652:SF1">
    <property type="entry name" value="RESPONSE REGULATOR"/>
    <property type="match status" value="1"/>
</dbReference>
<evidence type="ECO:0000256" key="6">
    <source>
        <dbReference type="ARBA" id="ARBA00023136"/>
    </source>
</evidence>
<gene>
    <name evidence="9" type="ORF">OQ257_08195</name>
</gene>
<keyword evidence="2" id="KW-0813">Transport</keyword>
<feature type="transmembrane region" description="Helical" evidence="7">
    <location>
        <begin position="38"/>
        <end position="56"/>
    </location>
</feature>
<evidence type="ECO:0000256" key="3">
    <source>
        <dbReference type="ARBA" id="ARBA00022692"/>
    </source>
</evidence>
<comment type="subcellular location">
    <subcellularLocation>
        <location evidence="1">Membrane</location>
        <topology evidence="1">Multi-pass membrane protein</topology>
    </subcellularLocation>
</comment>
<reference evidence="9" key="1">
    <citation type="submission" date="2022-11" db="EMBL/GenBank/DDBJ databases">
        <authorList>
            <person name="Kamali M."/>
            <person name="Peak L."/>
            <person name="Go Y.Y."/>
            <person name="Balasuriya U.B.R."/>
            <person name="Carossino M."/>
        </authorList>
    </citation>
    <scope>NUCLEOTIDE SEQUENCE</scope>
    <source>
        <strain evidence="9">4524</strain>
    </source>
</reference>
<dbReference type="Pfam" id="PF02080">
    <property type="entry name" value="TrkA_C"/>
    <property type="match status" value="2"/>
</dbReference>
<dbReference type="InterPro" id="IPR031312">
    <property type="entry name" value="Na/sul_symport_CS"/>
</dbReference>
<feature type="transmembrane region" description="Helical" evidence="7">
    <location>
        <begin position="106"/>
        <end position="136"/>
    </location>
</feature>
<evidence type="ECO:0000313" key="10">
    <source>
        <dbReference type="Proteomes" id="UP001142444"/>
    </source>
</evidence>
<dbReference type="GO" id="GO:0008324">
    <property type="term" value="F:monoatomic cation transmembrane transporter activity"/>
    <property type="evidence" value="ECO:0007669"/>
    <property type="project" value="InterPro"/>
</dbReference>
<feature type="transmembrane region" description="Helical" evidence="7">
    <location>
        <begin position="12"/>
        <end position="31"/>
    </location>
</feature>
<evidence type="ECO:0000256" key="2">
    <source>
        <dbReference type="ARBA" id="ARBA00022448"/>
    </source>
</evidence>
<evidence type="ECO:0000256" key="4">
    <source>
        <dbReference type="ARBA" id="ARBA00022737"/>
    </source>
</evidence>
<dbReference type="InterPro" id="IPR051679">
    <property type="entry name" value="DASS-Related_Transporters"/>
</dbReference>
<dbReference type="PANTHER" id="PTHR43652">
    <property type="entry name" value="BASIC AMINO ACID ANTIPORTER YFCC-RELATED"/>
    <property type="match status" value="1"/>
</dbReference>
<dbReference type="AlphaFoldDB" id="A0A9X4JDY9"/>
<dbReference type="Proteomes" id="UP001142444">
    <property type="component" value="Unassembled WGS sequence"/>
</dbReference>
<feature type="transmembrane region" description="Helical" evidence="7">
    <location>
        <begin position="429"/>
        <end position="459"/>
    </location>
</feature>
<keyword evidence="10" id="KW-1185">Reference proteome</keyword>
<protein>
    <submittedName>
        <fullName evidence="9">SLC13 family permease</fullName>
    </submittedName>
</protein>
<evidence type="ECO:0000256" key="1">
    <source>
        <dbReference type="ARBA" id="ARBA00004141"/>
    </source>
</evidence>
<keyword evidence="6 7" id="KW-0472">Membrane</keyword>
<keyword evidence="5 7" id="KW-1133">Transmembrane helix</keyword>
<dbReference type="RefSeq" id="WP_275218124.1">
    <property type="nucleotide sequence ID" value="NZ_JANYMG010000001.1"/>
</dbReference>
<evidence type="ECO:0000313" key="9">
    <source>
        <dbReference type="EMBL" id="MDE8035143.1"/>
    </source>
</evidence>
<comment type="caution">
    <text evidence="9">The sequence shown here is derived from an EMBL/GenBank/DDBJ whole genome shotgun (WGS) entry which is preliminary data.</text>
</comment>
<dbReference type="Pfam" id="PF03600">
    <property type="entry name" value="CitMHS"/>
    <property type="match status" value="2"/>
</dbReference>
<feature type="transmembrane region" description="Helical" evidence="7">
    <location>
        <begin position="148"/>
        <end position="171"/>
    </location>
</feature>
<proteinExistence type="predicted"/>
<accession>A0A9X4JDY9</accession>
<feature type="transmembrane region" description="Helical" evidence="7">
    <location>
        <begin position="522"/>
        <end position="547"/>
    </location>
</feature>
<dbReference type="InterPro" id="IPR004680">
    <property type="entry name" value="Cit_transptr-like_dom"/>
</dbReference>
<feature type="transmembrane region" description="Helical" evidence="7">
    <location>
        <begin position="68"/>
        <end position="86"/>
    </location>
</feature>
<dbReference type="GO" id="GO:0006813">
    <property type="term" value="P:potassium ion transport"/>
    <property type="evidence" value="ECO:0007669"/>
    <property type="project" value="InterPro"/>
</dbReference>
<evidence type="ECO:0000259" key="8">
    <source>
        <dbReference type="PROSITE" id="PS51202"/>
    </source>
</evidence>
<dbReference type="Gene3D" id="3.30.70.1450">
    <property type="entry name" value="Regulator of K+ conductance, C-terminal domain"/>
    <property type="match status" value="2"/>
</dbReference>
<dbReference type="PROSITE" id="PS51202">
    <property type="entry name" value="RCK_C"/>
    <property type="match status" value="1"/>
</dbReference>
<sequence length="621" mass="67844">MQNFVSHLPAFLQYPLFWVLVLLAIAVGLFIQNKLRMDIVALLVMLGFGLTGLLTTQEIFAGLSDPNIVLLALLYVVGEALARTGVAYHISDWLMRVAGSSETKVLVLMMLSIGLLGAFMSSTGIVAIFIPVALAICAGMNISPRRMMMPLSIAGLISGMMTLIATAPNLVTHAELVKAGYQGFGFFSFTPIGLVVLLLGILYMLIARRWLDNGDVQVLAKDDNSMSHLIQEYQLHGRAKMVILQEDSPFIGKTMDELKLRSLYRMNVIAIQRYKNFRSQIMAAFGNDQLQAKDILLMDIGIDEEAFAMLCEECKLQRIELKGEYFSTHAKSVGMAEFAVMPETESIGKTVQQLNFRSTYGLSVVGIKREDRILQENLLTESVKAGDVLLVMGVWQKIITLEKYDKDLFLLGMPKEGKQIAPAASQAPYALFSVGLMVILMISGWVPNVLAALICCLLLGKFRCIDMKSAYDSIHIPSLLLIVGMMPFSTAMQKTGGVSLIVEEFLALTGGESTHYSLVLGGLFVLTALVGLFISNTATAILMAPIAIEVAKQLGYSPIAFVMVITIASSAAFMTPISSPVNTMVIAPAGYRFMDFVKVGVPFTLLVMGVTIWLVPLLFPL</sequence>
<evidence type="ECO:0000256" key="5">
    <source>
        <dbReference type="ARBA" id="ARBA00022989"/>
    </source>
</evidence>
<dbReference type="InterPro" id="IPR006037">
    <property type="entry name" value="RCK_C"/>
</dbReference>
<feature type="transmembrane region" description="Helical" evidence="7">
    <location>
        <begin position="559"/>
        <end position="579"/>
    </location>
</feature>